<keyword evidence="5" id="KW-0732">Signal</keyword>
<dbReference type="GO" id="GO:0008233">
    <property type="term" value="F:peptidase activity"/>
    <property type="evidence" value="ECO:0007669"/>
    <property type="project" value="InterPro"/>
</dbReference>
<dbReference type="PROSITE" id="PS51257">
    <property type="entry name" value="PROKAR_LIPOPROTEIN"/>
    <property type="match status" value="1"/>
</dbReference>
<comment type="similarity">
    <text evidence="1 3">Belongs to the peptidase S33 family.</text>
</comment>
<sequence>MKTLHQTPFKLMLLLASISLVIACGSPEKRTELQSNAIRNIKTGGSKLISVDGKYNVWTKKVGEGKIKVLLLHGGPGFSHDYFECFEDFLPKEGIEFYYYDQLGSGYSDVPTDTTLWNTARFVEEVEQVRKGLGLDNFYILGHSWGSLLAMEYLNKYQKHVKGAVLSNMTGSIADFVDYSAVLKSKLFTGAEKRLFDSLDRAKAYSSPDYSSLLNEKLYTKVICRLPLEQWPEPLVRAFKKPNQTIYLQMQGIDEFHVTGSLRNWDFWDKLPNIKVPTLVLGGVYDEMNPKSMKKEAQLIPKSRLYLCPGGSHMAMYDDQSNYFNALIGFLKDVNQESFVADKK</sequence>
<dbReference type="InterPro" id="IPR029058">
    <property type="entry name" value="AB_hydrolase_fold"/>
</dbReference>
<dbReference type="PIRSF" id="PIRSF005539">
    <property type="entry name" value="Pept_S33_TRI_F1"/>
    <property type="match status" value="1"/>
</dbReference>
<organism evidence="7 8">
    <name type="scientific">Pedobacter kyonggii</name>
    <dbReference type="NCBI Taxonomy" id="1926871"/>
    <lineage>
        <taxon>Bacteria</taxon>
        <taxon>Pseudomonadati</taxon>
        <taxon>Bacteroidota</taxon>
        <taxon>Sphingobacteriia</taxon>
        <taxon>Sphingobacteriales</taxon>
        <taxon>Sphingobacteriaceae</taxon>
        <taxon>Pedobacter</taxon>
    </lineage>
</organism>
<dbReference type="GO" id="GO:0006508">
    <property type="term" value="P:proteolysis"/>
    <property type="evidence" value="ECO:0007669"/>
    <property type="project" value="InterPro"/>
</dbReference>
<evidence type="ECO:0000313" key="8">
    <source>
        <dbReference type="Proteomes" id="UP000291819"/>
    </source>
</evidence>
<evidence type="ECO:0000256" key="2">
    <source>
        <dbReference type="ARBA" id="ARBA00022801"/>
    </source>
</evidence>
<evidence type="ECO:0000313" key="7">
    <source>
        <dbReference type="EMBL" id="TBO44511.1"/>
    </source>
</evidence>
<dbReference type="OrthoDB" id="9796770at2"/>
<dbReference type="EMBL" id="SIXF01000002">
    <property type="protein sequence ID" value="TBO44511.1"/>
    <property type="molecule type" value="Genomic_DNA"/>
</dbReference>
<dbReference type="PANTHER" id="PTHR43798:SF27">
    <property type="entry name" value="HYDROLASE ALPHA_BETA HYDROLASE FOLD FAMILY"/>
    <property type="match status" value="1"/>
</dbReference>
<evidence type="ECO:0000256" key="1">
    <source>
        <dbReference type="ARBA" id="ARBA00010088"/>
    </source>
</evidence>
<reference evidence="7 8" key="1">
    <citation type="submission" date="2019-02" db="EMBL/GenBank/DDBJ databases">
        <title>Pedobacter kyonggii whole genome sequence analysis.</title>
        <authorList>
            <person name="Dahal R.H."/>
        </authorList>
    </citation>
    <scope>NUCLEOTIDE SEQUENCE [LARGE SCALE GENOMIC DNA]</scope>
    <source>
        <strain evidence="7 8">K-4-11-1</strain>
    </source>
</reference>
<feature type="active site" description="Proton donor" evidence="4">
    <location>
        <position position="313"/>
    </location>
</feature>
<dbReference type="InterPro" id="IPR000073">
    <property type="entry name" value="AB_hydrolase_1"/>
</dbReference>
<accession>A0A4V2JH92</accession>
<feature type="chain" id="PRO_5020744355" evidence="5">
    <location>
        <begin position="24"/>
        <end position="344"/>
    </location>
</feature>
<dbReference type="RefSeq" id="WP_131028586.1">
    <property type="nucleotide sequence ID" value="NZ_SIXF01000002.1"/>
</dbReference>
<dbReference type="Gene3D" id="3.40.50.1820">
    <property type="entry name" value="alpha/beta hydrolase"/>
    <property type="match status" value="1"/>
</dbReference>
<dbReference type="PRINTS" id="PR00793">
    <property type="entry name" value="PROAMNOPTASE"/>
</dbReference>
<keyword evidence="8" id="KW-1185">Reference proteome</keyword>
<dbReference type="InterPro" id="IPR050266">
    <property type="entry name" value="AB_hydrolase_sf"/>
</dbReference>
<dbReference type="GO" id="GO:0016020">
    <property type="term" value="C:membrane"/>
    <property type="evidence" value="ECO:0007669"/>
    <property type="project" value="TreeGrafter"/>
</dbReference>
<feature type="active site" evidence="4">
    <location>
        <position position="286"/>
    </location>
</feature>
<feature type="active site" description="Nucleophile" evidence="4">
    <location>
        <position position="144"/>
    </location>
</feature>
<dbReference type="InterPro" id="IPR002410">
    <property type="entry name" value="Peptidase_S33"/>
</dbReference>
<dbReference type="Pfam" id="PF00561">
    <property type="entry name" value="Abhydrolase_1"/>
    <property type="match status" value="1"/>
</dbReference>
<dbReference type="PANTHER" id="PTHR43798">
    <property type="entry name" value="MONOACYLGLYCEROL LIPASE"/>
    <property type="match status" value="1"/>
</dbReference>
<evidence type="ECO:0000259" key="6">
    <source>
        <dbReference type="Pfam" id="PF00561"/>
    </source>
</evidence>
<dbReference type="SUPFAM" id="SSF53474">
    <property type="entry name" value="alpha/beta-Hydrolases"/>
    <property type="match status" value="1"/>
</dbReference>
<dbReference type="AlphaFoldDB" id="A0A4V2JH92"/>
<feature type="domain" description="AB hydrolase-1" evidence="6">
    <location>
        <begin position="69"/>
        <end position="319"/>
    </location>
</feature>
<dbReference type="InterPro" id="IPR005945">
    <property type="entry name" value="Pro_imino_pep"/>
</dbReference>
<evidence type="ECO:0000256" key="4">
    <source>
        <dbReference type="PIRSR" id="PIRSR005539-1"/>
    </source>
</evidence>
<evidence type="ECO:0000256" key="3">
    <source>
        <dbReference type="PIRNR" id="PIRNR005539"/>
    </source>
</evidence>
<dbReference type="NCBIfam" id="TIGR01250">
    <property type="entry name" value="pro_imino_pep_2"/>
    <property type="match status" value="1"/>
</dbReference>
<dbReference type="Proteomes" id="UP000291819">
    <property type="component" value="Unassembled WGS sequence"/>
</dbReference>
<protein>
    <submittedName>
        <fullName evidence="7">Alpha/beta fold hydrolase</fullName>
    </submittedName>
</protein>
<feature type="signal peptide" evidence="5">
    <location>
        <begin position="1"/>
        <end position="23"/>
    </location>
</feature>
<comment type="caution">
    <text evidence="7">The sequence shown here is derived from an EMBL/GenBank/DDBJ whole genome shotgun (WGS) entry which is preliminary data.</text>
</comment>
<keyword evidence="2 3" id="KW-0378">Hydrolase</keyword>
<gene>
    <name evidence="7" type="ORF">EYS08_04205</name>
</gene>
<proteinExistence type="inferred from homology"/>
<evidence type="ECO:0000256" key="5">
    <source>
        <dbReference type="SAM" id="SignalP"/>
    </source>
</evidence>
<name>A0A4V2JH92_9SPHI</name>